<keyword evidence="3" id="KW-1185">Reference proteome</keyword>
<comment type="caution">
    <text evidence="2">The sequence shown here is derived from an EMBL/GenBank/DDBJ whole genome shotgun (WGS) entry which is preliminary data.</text>
</comment>
<proteinExistence type="predicted"/>
<evidence type="ECO:0000313" key="2">
    <source>
        <dbReference type="EMBL" id="GBF90149.1"/>
    </source>
</evidence>
<feature type="compositionally biased region" description="Basic residues" evidence="1">
    <location>
        <begin position="342"/>
        <end position="356"/>
    </location>
</feature>
<sequence length="356" mass="37325">MPSPRTPCPLPAAPPPGHTVFSPLGMTPIPTMPPALEFLTPSKQPRTASYRAGRAVLPPSRTAPRRRRRQLARLFPGTGPDSCVFSPMEAIRMEILETAGAGAAAAVGSGARRVCGPAALPSPGPLPCSDSEALRRRPAFLGRALAGGGGPRLGRLFAPAPYASCLRVRLPACATKPAHAETGPRPPKSPRAPRAGCPRNALPLARGPAPPHPGGRSHALERARRSRAPLHPTQAHSFGPKSTRTRKVPEPCCGGARARAPLPLFSTGGRAPPAARRDLYPDKGTDTPPLDTLFAGHRSTLIRPMLVVAPFPLPHTPTRHTPTPPARAPPPKPGARPPARPPARKGGRVRGRGARC</sequence>
<reference evidence="2 3" key="1">
    <citation type="journal article" date="2018" name="Sci. Rep.">
        <title>Raphidocelis subcapitata (=Pseudokirchneriella subcapitata) provides an insight into genome evolution and environmental adaptations in the Sphaeropleales.</title>
        <authorList>
            <person name="Suzuki S."/>
            <person name="Yamaguchi H."/>
            <person name="Nakajima N."/>
            <person name="Kawachi M."/>
        </authorList>
    </citation>
    <scope>NUCLEOTIDE SEQUENCE [LARGE SCALE GENOMIC DNA]</scope>
    <source>
        <strain evidence="2 3">NIES-35</strain>
    </source>
</reference>
<dbReference type="AlphaFoldDB" id="A0A2V0NS46"/>
<feature type="region of interest" description="Disordered" evidence="1">
    <location>
        <begin position="312"/>
        <end position="356"/>
    </location>
</feature>
<evidence type="ECO:0000256" key="1">
    <source>
        <dbReference type="SAM" id="MobiDB-lite"/>
    </source>
</evidence>
<feature type="compositionally biased region" description="Low complexity" evidence="1">
    <location>
        <begin position="192"/>
        <end position="207"/>
    </location>
</feature>
<evidence type="ECO:0000313" key="3">
    <source>
        <dbReference type="Proteomes" id="UP000247498"/>
    </source>
</evidence>
<feature type="region of interest" description="Disordered" evidence="1">
    <location>
        <begin position="176"/>
        <end position="287"/>
    </location>
</feature>
<feature type="compositionally biased region" description="Pro residues" evidence="1">
    <location>
        <begin position="1"/>
        <end position="17"/>
    </location>
</feature>
<feature type="region of interest" description="Disordered" evidence="1">
    <location>
        <begin position="1"/>
        <end position="26"/>
    </location>
</feature>
<feature type="compositionally biased region" description="Pro residues" evidence="1">
    <location>
        <begin position="322"/>
        <end position="341"/>
    </location>
</feature>
<feature type="compositionally biased region" description="Basic and acidic residues" evidence="1">
    <location>
        <begin position="275"/>
        <end position="285"/>
    </location>
</feature>
<dbReference type="Proteomes" id="UP000247498">
    <property type="component" value="Unassembled WGS sequence"/>
</dbReference>
<protein>
    <submittedName>
        <fullName evidence="2">Uncharacterized protein</fullName>
    </submittedName>
</protein>
<dbReference type="EMBL" id="BDRX01000015">
    <property type="protein sequence ID" value="GBF90149.1"/>
    <property type="molecule type" value="Genomic_DNA"/>
</dbReference>
<gene>
    <name evidence="2" type="ORF">Rsub_03282</name>
</gene>
<organism evidence="2 3">
    <name type="scientific">Raphidocelis subcapitata</name>
    <dbReference type="NCBI Taxonomy" id="307507"/>
    <lineage>
        <taxon>Eukaryota</taxon>
        <taxon>Viridiplantae</taxon>
        <taxon>Chlorophyta</taxon>
        <taxon>core chlorophytes</taxon>
        <taxon>Chlorophyceae</taxon>
        <taxon>CS clade</taxon>
        <taxon>Sphaeropleales</taxon>
        <taxon>Selenastraceae</taxon>
        <taxon>Raphidocelis</taxon>
    </lineage>
</organism>
<name>A0A2V0NS46_9CHLO</name>
<accession>A0A2V0NS46</accession>
<dbReference type="InParanoid" id="A0A2V0NS46"/>